<reference evidence="4" key="1">
    <citation type="submission" date="2021-02" db="EMBL/GenBank/DDBJ databases">
        <title>Salinimicrobium sp. nov. isolated from seawater in Tongyeong, Republic of Korea.</title>
        <authorList>
            <person name="Lee S.-J."/>
        </authorList>
    </citation>
    <scope>NUCLEOTIDE SEQUENCE</scope>
    <source>
        <strain evidence="4">HN-2-9-2</strain>
    </source>
</reference>
<feature type="signal peptide" evidence="2">
    <location>
        <begin position="1"/>
        <end position="20"/>
    </location>
</feature>
<dbReference type="Gene3D" id="2.40.160.20">
    <property type="match status" value="1"/>
</dbReference>
<feature type="domain" description="Outer membrane protein beta-barrel" evidence="3">
    <location>
        <begin position="10"/>
        <end position="187"/>
    </location>
</feature>
<dbReference type="SUPFAM" id="SSF56925">
    <property type="entry name" value="OMPA-like"/>
    <property type="match status" value="1"/>
</dbReference>
<evidence type="ECO:0000256" key="2">
    <source>
        <dbReference type="SAM" id="SignalP"/>
    </source>
</evidence>
<evidence type="ECO:0000313" key="5">
    <source>
        <dbReference type="Proteomes" id="UP001163981"/>
    </source>
</evidence>
<gene>
    <name evidence="4" type="ORF">JRG66_07635</name>
</gene>
<organism evidence="4 5">
    <name type="scientific">Salinimicrobium tongyeongense</name>
    <dbReference type="NCBI Taxonomy" id="2809707"/>
    <lineage>
        <taxon>Bacteria</taxon>
        <taxon>Pseudomonadati</taxon>
        <taxon>Bacteroidota</taxon>
        <taxon>Flavobacteriia</taxon>
        <taxon>Flavobacteriales</taxon>
        <taxon>Flavobacteriaceae</taxon>
        <taxon>Salinimicrobium</taxon>
    </lineage>
</organism>
<name>A0ABY6NUW6_9FLAO</name>
<evidence type="ECO:0000313" key="4">
    <source>
        <dbReference type="EMBL" id="UZH56714.1"/>
    </source>
</evidence>
<protein>
    <submittedName>
        <fullName evidence="4">Porin family protein</fullName>
    </submittedName>
</protein>
<dbReference type="InterPro" id="IPR027385">
    <property type="entry name" value="Beta-barrel_OMP"/>
</dbReference>
<dbReference type="Proteomes" id="UP001163981">
    <property type="component" value="Chromosome"/>
</dbReference>
<dbReference type="EMBL" id="CP069620">
    <property type="protein sequence ID" value="UZH56714.1"/>
    <property type="molecule type" value="Genomic_DNA"/>
</dbReference>
<sequence length="190" mass="21407">MKNFLIFSGFLLLFSIQMTAQEKWAVELRPQVNFPTQQPDVMDLKIGYGFEAMLLYNFTESLGVYAGWGWNNFGIDEENEFADLEIDETGYSFGLNYVRPISNNMSYLIGIGGIYKHFEFEDNSGDITADSGHELGFEVKGGLVFELGNNFDLKPQVVYRSLSATADFGAVDADMELQYISFGLGISKRF</sequence>
<keyword evidence="1 2" id="KW-0732">Signal</keyword>
<dbReference type="RefSeq" id="WP_265165363.1">
    <property type="nucleotide sequence ID" value="NZ_CP069620.1"/>
</dbReference>
<evidence type="ECO:0000256" key="1">
    <source>
        <dbReference type="ARBA" id="ARBA00022729"/>
    </source>
</evidence>
<accession>A0ABY6NUW6</accession>
<keyword evidence="5" id="KW-1185">Reference proteome</keyword>
<proteinExistence type="predicted"/>
<feature type="chain" id="PRO_5046958738" evidence="2">
    <location>
        <begin position="21"/>
        <end position="190"/>
    </location>
</feature>
<dbReference type="InterPro" id="IPR011250">
    <property type="entry name" value="OMP/PagP_B-barrel"/>
</dbReference>
<dbReference type="Pfam" id="PF13505">
    <property type="entry name" value="OMP_b-brl"/>
    <property type="match status" value="1"/>
</dbReference>
<evidence type="ECO:0000259" key="3">
    <source>
        <dbReference type="Pfam" id="PF13505"/>
    </source>
</evidence>